<dbReference type="Gene3D" id="3.40.50.300">
    <property type="entry name" value="P-loop containing nucleotide triphosphate hydrolases"/>
    <property type="match status" value="1"/>
</dbReference>
<dbReference type="InterPro" id="IPR003439">
    <property type="entry name" value="ABC_transporter-like_ATP-bd"/>
</dbReference>
<dbReference type="PROSITE" id="PS50893">
    <property type="entry name" value="ABC_TRANSPORTER_2"/>
    <property type="match status" value="1"/>
</dbReference>
<evidence type="ECO:0000313" key="5">
    <source>
        <dbReference type="EMBL" id="MBD3365032.1"/>
    </source>
</evidence>
<dbReference type="InterPro" id="IPR017911">
    <property type="entry name" value="MacB-like_ATP-bd"/>
</dbReference>
<dbReference type="InterPro" id="IPR015854">
    <property type="entry name" value="ABC_transpr_LolD-like"/>
</dbReference>
<sequence>MIRLEKVSKVYDSGHVVVEALTDIDLTVDEGEYVAIMGSSGSGKSTLMHILGCLDNPTSGSYVLAGYDVSAMEPDALAKVRCSSVGFVFQQFNLLPRLTAAQNVELPLLYSSRPASEREGVVEEMLSKVGLADRGHHRPNELSGGESQRVAIARALANDPAILLADEPTGNLDTTTEEEIMSILDELNSQGRTVIVVTHDETVARHAKRTVHLLDGRIV</sequence>
<protein>
    <submittedName>
        <fullName evidence="5">ATP-binding cassette domain-containing protein</fullName>
    </submittedName>
</protein>
<evidence type="ECO:0000313" key="6">
    <source>
        <dbReference type="Proteomes" id="UP000630660"/>
    </source>
</evidence>
<keyword evidence="1" id="KW-0813">Transport</keyword>
<name>A0A9D5K9R3_UNCW3</name>
<accession>A0A9D5K9R3</accession>
<dbReference type="GO" id="GO:0005886">
    <property type="term" value="C:plasma membrane"/>
    <property type="evidence" value="ECO:0007669"/>
    <property type="project" value="TreeGrafter"/>
</dbReference>
<gene>
    <name evidence="5" type="ORF">GF359_07435</name>
</gene>
<dbReference type="PANTHER" id="PTHR24220">
    <property type="entry name" value="IMPORT ATP-BINDING PROTEIN"/>
    <property type="match status" value="1"/>
</dbReference>
<dbReference type="SMART" id="SM00382">
    <property type="entry name" value="AAA"/>
    <property type="match status" value="1"/>
</dbReference>
<feature type="domain" description="ABC transporter" evidence="4">
    <location>
        <begin position="2"/>
        <end position="219"/>
    </location>
</feature>
<evidence type="ECO:0000259" key="4">
    <source>
        <dbReference type="PROSITE" id="PS50893"/>
    </source>
</evidence>
<dbReference type="FunFam" id="3.40.50.300:FF:000032">
    <property type="entry name" value="Export ABC transporter ATP-binding protein"/>
    <property type="match status" value="1"/>
</dbReference>
<dbReference type="PANTHER" id="PTHR24220:SF86">
    <property type="entry name" value="ABC TRANSPORTER ABCH.1"/>
    <property type="match status" value="1"/>
</dbReference>
<dbReference type="GO" id="GO:0005524">
    <property type="term" value="F:ATP binding"/>
    <property type="evidence" value="ECO:0007669"/>
    <property type="project" value="UniProtKB-KW"/>
</dbReference>
<dbReference type="InterPro" id="IPR027417">
    <property type="entry name" value="P-loop_NTPase"/>
</dbReference>
<evidence type="ECO:0000256" key="3">
    <source>
        <dbReference type="ARBA" id="ARBA00022840"/>
    </source>
</evidence>
<dbReference type="GO" id="GO:0022857">
    <property type="term" value="F:transmembrane transporter activity"/>
    <property type="evidence" value="ECO:0007669"/>
    <property type="project" value="TreeGrafter"/>
</dbReference>
<dbReference type="EMBL" id="WJKJ01000246">
    <property type="protein sequence ID" value="MBD3365032.1"/>
    <property type="molecule type" value="Genomic_DNA"/>
</dbReference>
<dbReference type="Pfam" id="PF00005">
    <property type="entry name" value="ABC_tran"/>
    <property type="match status" value="1"/>
</dbReference>
<dbReference type="PROSITE" id="PS00211">
    <property type="entry name" value="ABC_TRANSPORTER_1"/>
    <property type="match status" value="1"/>
</dbReference>
<dbReference type="SUPFAM" id="SSF52540">
    <property type="entry name" value="P-loop containing nucleoside triphosphate hydrolases"/>
    <property type="match status" value="1"/>
</dbReference>
<evidence type="ECO:0000256" key="1">
    <source>
        <dbReference type="ARBA" id="ARBA00022448"/>
    </source>
</evidence>
<dbReference type="AlphaFoldDB" id="A0A9D5K9R3"/>
<keyword evidence="2" id="KW-0547">Nucleotide-binding</keyword>
<evidence type="ECO:0000256" key="2">
    <source>
        <dbReference type="ARBA" id="ARBA00022741"/>
    </source>
</evidence>
<organism evidence="5 6">
    <name type="scientific">candidate division WOR-3 bacterium</name>
    <dbReference type="NCBI Taxonomy" id="2052148"/>
    <lineage>
        <taxon>Bacteria</taxon>
        <taxon>Bacteria division WOR-3</taxon>
    </lineage>
</organism>
<dbReference type="InterPro" id="IPR003593">
    <property type="entry name" value="AAA+_ATPase"/>
</dbReference>
<dbReference type="GO" id="GO:0098796">
    <property type="term" value="C:membrane protein complex"/>
    <property type="evidence" value="ECO:0007669"/>
    <property type="project" value="UniProtKB-ARBA"/>
</dbReference>
<dbReference type="Proteomes" id="UP000630660">
    <property type="component" value="Unassembled WGS sequence"/>
</dbReference>
<reference evidence="5" key="1">
    <citation type="submission" date="2019-11" db="EMBL/GenBank/DDBJ databases">
        <title>Microbial mats filling the niche in hypersaline microbial mats.</title>
        <authorList>
            <person name="Wong H.L."/>
            <person name="Macleod F.I."/>
            <person name="White R.A. III"/>
            <person name="Burns B.P."/>
        </authorList>
    </citation>
    <scope>NUCLEOTIDE SEQUENCE</scope>
    <source>
        <strain evidence="5">Bin_327</strain>
    </source>
</reference>
<keyword evidence="3 5" id="KW-0067">ATP-binding</keyword>
<comment type="caution">
    <text evidence="5">The sequence shown here is derived from an EMBL/GenBank/DDBJ whole genome shotgun (WGS) entry which is preliminary data.</text>
</comment>
<dbReference type="GO" id="GO:0016887">
    <property type="term" value="F:ATP hydrolysis activity"/>
    <property type="evidence" value="ECO:0007669"/>
    <property type="project" value="InterPro"/>
</dbReference>
<dbReference type="CDD" id="cd03255">
    <property type="entry name" value="ABC_MJ0796_LolCDE_FtsE"/>
    <property type="match status" value="1"/>
</dbReference>
<dbReference type="InterPro" id="IPR017871">
    <property type="entry name" value="ABC_transporter-like_CS"/>
</dbReference>
<proteinExistence type="predicted"/>